<dbReference type="AlphaFoldDB" id="U2YMU1"/>
<dbReference type="GO" id="GO:0046872">
    <property type="term" value="F:metal ion binding"/>
    <property type="evidence" value="ECO:0007669"/>
    <property type="project" value="UniProtKB-KW"/>
</dbReference>
<dbReference type="Gene3D" id="3.20.20.70">
    <property type="entry name" value="Aldolase class I"/>
    <property type="match status" value="1"/>
</dbReference>
<comment type="cofactor">
    <cofactor evidence="1">
        <name>Zn(2+)</name>
        <dbReference type="ChEBI" id="CHEBI:29105"/>
    </cofactor>
</comment>
<name>U2YMU1_9SPHN</name>
<evidence type="ECO:0000256" key="2">
    <source>
        <dbReference type="ARBA" id="ARBA00022679"/>
    </source>
</evidence>
<dbReference type="Pfam" id="PF05853">
    <property type="entry name" value="BKACE"/>
    <property type="match status" value="1"/>
</dbReference>
<evidence type="ECO:0008006" key="7">
    <source>
        <dbReference type="Google" id="ProtNLM"/>
    </source>
</evidence>
<dbReference type="EMBL" id="BASZ01000007">
    <property type="protein sequence ID" value="GAD50100.1"/>
    <property type="molecule type" value="Genomic_DNA"/>
</dbReference>
<sequence length="300" mass="31924">MTATTNAQGKPLVVAVSMNGERSQDASPHIPIGHDEIVATALSCYDAGASIIHCHNASTALSGQAAADDYLASWRRIRSERPDALWYPTLTRDGCHDLDHVALIDDAIGLEYACCDPGSVGFSAVGTDGIPMGAYYTNSYEQIRSNFAQLAARKLGPQIAIYEPGYLRTVLAYHHAGTLPPGAVINFYFGGAYGLSTQASPSFGLPPTRNALLAYLDMLDGVDLPWTVSVWGGDLFKTELAGMAVALGGHLNIGLESHFDPVDKPTNQDQIRAAVQLAEQAGRPVADRQTTLAVLRSPKA</sequence>
<dbReference type="InterPro" id="IPR013785">
    <property type="entry name" value="Aldolase_TIM"/>
</dbReference>
<gene>
    <name evidence="5" type="ORF">NT2_07_01000</name>
</gene>
<evidence type="ECO:0000256" key="3">
    <source>
        <dbReference type="ARBA" id="ARBA00022723"/>
    </source>
</evidence>
<keyword evidence="2" id="KW-0808">Transferase</keyword>
<dbReference type="eggNOG" id="COG3246">
    <property type="taxonomic scope" value="Bacteria"/>
</dbReference>
<evidence type="ECO:0000313" key="6">
    <source>
        <dbReference type="Proteomes" id="UP000016568"/>
    </source>
</evidence>
<organism evidence="5 6">
    <name type="scientific">Caenibius tardaugens NBRC 16725</name>
    <dbReference type="NCBI Taxonomy" id="1219035"/>
    <lineage>
        <taxon>Bacteria</taxon>
        <taxon>Pseudomonadati</taxon>
        <taxon>Pseudomonadota</taxon>
        <taxon>Alphaproteobacteria</taxon>
        <taxon>Sphingomonadales</taxon>
        <taxon>Erythrobacteraceae</taxon>
        <taxon>Caenibius</taxon>
    </lineage>
</organism>
<evidence type="ECO:0000256" key="1">
    <source>
        <dbReference type="ARBA" id="ARBA00001947"/>
    </source>
</evidence>
<evidence type="ECO:0000256" key="4">
    <source>
        <dbReference type="ARBA" id="ARBA00022833"/>
    </source>
</evidence>
<accession>U2YMU1</accession>
<keyword evidence="4" id="KW-0862">Zinc</keyword>
<dbReference type="PANTHER" id="PTHR37418">
    <property type="entry name" value="3-KETO-5-AMINOHEXANOATE CLEAVAGE ENZYME-RELATED"/>
    <property type="match status" value="1"/>
</dbReference>
<dbReference type="InterPro" id="IPR008567">
    <property type="entry name" value="BKACE"/>
</dbReference>
<keyword evidence="3" id="KW-0479">Metal-binding</keyword>
<dbReference type="RefSeq" id="WP_021690918.1">
    <property type="nucleotide sequence ID" value="NZ_BASZ01000007.1"/>
</dbReference>
<protein>
    <recommendedName>
        <fullName evidence="7">3-keto-5-aminohexanoate cleavage enzyme</fullName>
    </recommendedName>
</protein>
<reference evidence="5 6" key="1">
    <citation type="submission" date="2013-09" db="EMBL/GenBank/DDBJ databases">
        <title>Whole genome shotgun sequence of Novosphingobium tardaugens NBRC 16725.</title>
        <authorList>
            <person name="Isaki S."/>
            <person name="Hosoyama A."/>
            <person name="Tsuchikane K."/>
            <person name="Katsumata H."/>
            <person name="Ando Y."/>
            <person name="Yamazaki S."/>
            <person name="Fujita N."/>
        </authorList>
    </citation>
    <scope>NUCLEOTIDE SEQUENCE [LARGE SCALE GENOMIC DNA]</scope>
    <source>
        <strain evidence="5 6">NBRC 16725</strain>
    </source>
</reference>
<proteinExistence type="predicted"/>
<keyword evidence="6" id="KW-1185">Reference proteome</keyword>
<comment type="caution">
    <text evidence="5">The sequence shown here is derived from an EMBL/GenBank/DDBJ whole genome shotgun (WGS) entry which is preliminary data.</text>
</comment>
<dbReference type="PANTHER" id="PTHR37418:SF2">
    <property type="entry name" value="3-KETO-5-AMINOHEXANOATE CLEAVAGE ENZYME"/>
    <property type="match status" value="1"/>
</dbReference>
<evidence type="ECO:0000313" key="5">
    <source>
        <dbReference type="EMBL" id="GAD50100.1"/>
    </source>
</evidence>
<dbReference type="Proteomes" id="UP000016568">
    <property type="component" value="Unassembled WGS sequence"/>
</dbReference>
<dbReference type="GO" id="GO:0043720">
    <property type="term" value="F:3-keto-5-aminohexanoate cleavage activity"/>
    <property type="evidence" value="ECO:0007669"/>
    <property type="project" value="InterPro"/>
</dbReference>